<dbReference type="GO" id="GO:0003677">
    <property type="term" value="F:DNA binding"/>
    <property type="evidence" value="ECO:0007669"/>
    <property type="project" value="InterPro"/>
</dbReference>
<gene>
    <name evidence="2" type="ORF">WDC_0153</name>
</gene>
<name>A0A0D1A953_9LACO</name>
<dbReference type="InterPro" id="IPR010982">
    <property type="entry name" value="Lambda_DNA-bd_dom_sf"/>
</dbReference>
<sequence length="288" mass="32837">MKLRGDQLKMLRKNKGLSQKQLAAGICTQATVSLIEKKGNVPSMQILTQLCARLGVSIDTILIDENQVLTDVFETINQLILQKKYDAATNQLNNIGIKQLRQTYDKQRYYYFLGMLQLNQNENYDEALFNFELVLKQFTQAGDQIYQIMATIAAGNTWFYKHNQVNAEKLATQATVLLEQIDPKTDYYKLIASYVSLAQLHQHIDQMGNALQLNNVALNLCRQYETLFLIDEVYLQLGDCNLKMGNVDETQKNWQIAASLSIVNQHAELQQKISLRLHGEGLNKKSGK</sequence>
<comment type="caution">
    <text evidence="2">The sequence shown here is derived from an EMBL/GenBank/DDBJ whole genome shotgun (WGS) entry which is preliminary data.</text>
</comment>
<dbReference type="PANTHER" id="PTHR37038">
    <property type="entry name" value="TRANSCRIPTIONAL REGULATOR-RELATED"/>
    <property type="match status" value="1"/>
</dbReference>
<evidence type="ECO:0000259" key="1">
    <source>
        <dbReference type="PROSITE" id="PS50943"/>
    </source>
</evidence>
<evidence type="ECO:0000313" key="3">
    <source>
        <dbReference type="Proteomes" id="UP000032279"/>
    </source>
</evidence>
<organism evidence="2 3">
    <name type="scientific">Paucilactobacillus wasatchensis</name>
    <dbReference type="NCBI Taxonomy" id="1335616"/>
    <lineage>
        <taxon>Bacteria</taxon>
        <taxon>Bacillati</taxon>
        <taxon>Bacillota</taxon>
        <taxon>Bacilli</taxon>
        <taxon>Lactobacillales</taxon>
        <taxon>Lactobacillaceae</taxon>
        <taxon>Paucilactobacillus</taxon>
    </lineage>
</organism>
<dbReference type="PANTHER" id="PTHR37038:SF14">
    <property type="entry name" value="TRANSCRIPTIONAL ACTIVATOR"/>
    <property type="match status" value="1"/>
</dbReference>
<dbReference type="InterPro" id="IPR011990">
    <property type="entry name" value="TPR-like_helical_dom_sf"/>
</dbReference>
<dbReference type="CDD" id="cd00093">
    <property type="entry name" value="HTH_XRE"/>
    <property type="match status" value="1"/>
</dbReference>
<dbReference type="InterPro" id="IPR001387">
    <property type="entry name" value="Cro/C1-type_HTH"/>
</dbReference>
<feature type="domain" description="HTH cro/C1-type" evidence="1">
    <location>
        <begin position="8"/>
        <end position="61"/>
    </location>
</feature>
<dbReference type="SMART" id="SM00530">
    <property type="entry name" value="HTH_XRE"/>
    <property type="match status" value="1"/>
</dbReference>
<evidence type="ECO:0000313" key="2">
    <source>
        <dbReference type="EMBL" id="KIS04222.1"/>
    </source>
</evidence>
<dbReference type="STRING" id="1335616.WDC_0153"/>
<accession>A0A0D1A953</accession>
<dbReference type="RefSeq" id="WP_044009894.1">
    <property type="nucleotide sequence ID" value="NZ_AWTT01000002.1"/>
</dbReference>
<dbReference type="AlphaFoldDB" id="A0A0D1A953"/>
<dbReference type="InterPro" id="IPR053163">
    <property type="entry name" value="HTH-type_regulator_Rgg"/>
</dbReference>
<proteinExistence type="predicted"/>
<dbReference type="Gene3D" id="1.25.40.10">
    <property type="entry name" value="Tetratricopeptide repeat domain"/>
    <property type="match status" value="1"/>
</dbReference>
<keyword evidence="3" id="KW-1185">Reference proteome</keyword>
<reference evidence="2 3" key="1">
    <citation type="submission" date="2013-08" db="EMBL/GenBank/DDBJ databases">
        <title>Lactobacillus wasatchii sp. WDC04, a late gas producing bacteria isolated from aged chedder cheese.</title>
        <authorList>
            <person name="Oberg C.J."/>
            <person name="Culumber M."/>
            <person name="McMahon D.J."/>
            <person name="Broadbent J.R."/>
            <person name="Oberg T.S."/>
            <person name="Ortaki F."/>
        </authorList>
    </citation>
    <scope>NUCLEOTIDE SEQUENCE [LARGE SCALE GENOMIC DNA]</scope>
    <source>
        <strain evidence="2 3">WDC04</strain>
    </source>
</reference>
<protein>
    <recommendedName>
        <fullName evidence="1">HTH cro/C1-type domain-containing protein</fullName>
    </recommendedName>
</protein>
<dbReference type="Pfam" id="PF01381">
    <property type="entry name" value="HTH_3"/>
    <property type="match status" value="1"/>
</dbReference>
<dbReference type="OrthoDB" id="1150409at2"/>
<dbReference type="Proteomes" id="UP000032279">
    <property type="component" value="Unassembled WGS sequence"/>
</dbReference>
<dbReference type="EMBL" id="AWTT01000002">
    <property type="protein sequence ID" value="KIS04222.1"/>
    <property type="molecule type" value="Genomic_DNA"/>
</dbReference>
<dbReference type="SUPFAM" id="SSF47413">
    <property type="entry name" value="lambda repressor-like DNA-binding domains"/>
    <property type="match status" value="1"/>
</dbReference>
<dbReference type="PATRIC" id="fig|1335616.4.peg.153"/>
<dbReference type="PROSITE" id="PS50943">
    <property type="entry name" value="HTH_CROC1"/>
    <property type="match status" value="1"/>
</dbReference>
<dbReference type="SUPFAM" id="SSF48452">
    <property type="entry name" value="TPR-like"/>
    <property type="match status" value="1"/>
</dbReference>